<evidence type="ECO:0000256" key="1">
    <source>
        <dbReference type="SAM" id="MobiDB-lite"/>
    </source>
</evidence>
<dbReference type="OrthoDB" id="6997856at2"/>
<name>A0A9X0JIA5_9PSED</name>
<reference evidence="2 3" key="1">
    <citation type="submission" date="2014-09" db="EMBL/GenBank/DDBJ databases">
        <title>Genome sequence of Pseudomonas lutea strain DSM 17257T.</title>
        <authorList>
            <person name="Kwak Y."/>
            <person name="Shin J.-H."/>
        </authorList>
    </citation>
    <scope>NUCLEOTIDE SEQUENCE [LARGE SCALE GENOMIC DNA]</scope>
    <source>
        <strain evidence="2 3">DSM 17257</strain>
    </source>
</reference>
<dbReference type="Proteomes" id="UP000029719">
    <property type="component" value="Unassembled WGS sequence"/>
</dbReference>
<dbReference type="EMBL" id="JRMB01000002">
    <property type="protein sequence ID" value="KGF63645.1"/>
    <property type="molecule type" value="Genomic_DNA"/>
</dbReference>
<dbReference type="AlphaFoldDB" id="A0A9X0JIA5"/>
<dbReference type="RefSeq" id="WP_037015298.1">
    <property type="nucleotide sequence ID" value="NZ_JRMB01000002.1"/>
</dbReference>
<proteinExistence type="predicted"/>
<comment type="caution">
    <text evidence="2">The sequence shown here is derived from an EMBL/GenBank/DDBJ whole genome shotgun (WGS) entry which is preliminary data.</text>
</comment>
<evidence type="ECO:0000313" key="2">
    <source>
        <dbReference type="EMBL" id="KGF63645.1"/>
    </source>
</evidence>
<gene>
    <name evidence="2" type="ORF">LT42_17240</name>
</gene>
<evidence type="ECO:0000313" key="3">
    <source>
        <dbReference type="Proteomes" id="UP000029719"/>
    </source>
</evidence>
<protein>
    <submittedName>
        <fullName evidence="2">Uncharacterized protein</fullName>
    </submittedName>
</protein>
<sequence>MNSTIPNLKQLAEEAEFQMAAAKDQLEWFSALARAISRDVEHNAGRDVVVLAHLANYLGDTGAPGTESAIEMFGKIARSESAPQNPDMTNRGAHAEGAPQ</sequence>
<feature type="region of interest" description="Disordered" evidence="1">
    <location>
        <begin position="78"/>
        <end position="100"/>
    </location>
</feature>
<accession>A0A9X0JIA5</accession>
<organism evidence="2 3">
    <name type="scientific">Pseudomonas lutea</name>
    <dbReference type="NCBI Taxonomy" id="243924"/>
    <lineage>
        <taxon>Bacteria</taxon>
        <taxon>Pseudomonadati</taxon>
        <taxon>Pseudomonadota</taxon>
        <taxon>Gammaproteobacteria</taxon>
        <taxon>Pseudomonadales</taxon>
        <taxon>Pseudomonadaceae</taxon>
        <taxon>Pseudomonas</taxon>
    </lineage>
</organism>